<dbReference type="PANTHER" id="PTHR39550">
    <property type="entry name" value="SLL0658 PROTEIN"/>
    <property type="match status" value="1"/>
</dbReference>
<keyword evidence="1" id="KW-0238">DNA-binding</keyword>
<evidence type="ECO:0000313" key="2">
    <source>
        <dbReference type="Proteomes" id="UP000015502"/>
    </source>
</evidence>
<dbReference type="KEGG" id="tlt:OCC_05089"/>
<gene>
    <name evidence="1" type="ORF">OCC_05089</name>
</gene>
<dbReference type="PANTHER" id="PTHR39550:SF1">
    <property type="entry name" value="SLL0658 PROTEIN"/>
    <property type="match status" value="1"/>
</dbReference>
<protein>
    <submittedName>
        <fullName evidence="1">DNA-binding protein</fullName>
    </submittedName>
</protein>
<dbReference type="OrthoDB" id="359097at2157"/>
<dbReference type="Pfam" id="PF11848">
    <property type="entry name" value="DUF3368"/>
    <property type="match status" value="1"/>
</dbReference>
<dbReference type="GO" id="GO:0003677">
    <property type="term" value="F:DNA binding"/>
    <property type="evidence" value="ECO:0007669"/>
    <property type="project" value="UniProtKB-KW"/>
</dbReference>
<dbReference type="PaxDb" id="523849-OCC_05089"/>
<dbReference type="STRING" id="523849.OCC_05089"/>
<dbReference type="AlphaFoldDB" id="H3ZN79"/>
<dbReference type="EMBL" id="CP006670">
    <property type="protein sequence ID" value="EHR78590.1"/>
    <property type="molecule type" value="Genomic_DNA"/>
</dbReference>
<organism evidence="1 2">
    <name type="scientific">Thermococcus litoralis (strain ATCC 51850 / DSM 5473 / JCM 8560 / NS-C)</name>
    <dbReference type="NCBI Taxonomy" id="523849"/>
    <lineage>
        <taxon>Archaea</taxon>
        <taxon>Methanobacteriati</taxon>
        <taxon>Methanobacteriota</taxon>
        <taxon>Thermococci</taxon>
        <taxon>Thermococcales</taxon>
        <taxon>Thermococcaceae</taxon>
        <taxon>Thermococcus</taxon>
    </lineage>
</organism>
<reference evidence="1 2" key="1">
    <citation type="journal article" date="2012" name="J. Bacteriol.">
        <title>Genome sequence of the model hyperthermophilic archaeon Thermococcus litoralis NS-C.</title>
        <authorList>
            <person name="Gardner A.F."/>
            <person name="Kumar S."/>
            <person name="Perler F.B."/>
        </authorList>
    </citation>
    <scope>NUCLEOTIDE SEQUENCE [LARGE SCALE GENOMIC DNA]</scope>
    <source>
        <strain evidence="2">ATCC 51850 / DSM 5473 / JCM 8560 / NS-C</strain>
    </source>
</reference>
<dbReference type="InterPro" id="IPR021799">
    <property type="entry name" value="PIN-like_prokaryotic"/>
</dbReference>
<keyword evidence="2" id="KW-1185">Reference proteome</keyword>
<sequence length="157" mass="17265">MFVIDNTVVSNFAKVGKLELLKDVLGDSIITKEVLEEFNLGLKRGILPKVELPFKVVELENEEIRLYEKLRVSLGKGEASCIAVAKNRKGIFLSDDSDARKAAYLLGVKVSGTISVLALSVKTGILTLEEADRILREMVKNGFYAPIESLGEVLKGR</sequence>
<dbReference type="SUPFAM" id="SSF88723">
    <property type="entry name" value="PIN domain-like"/>
    <property type="match status" value="1"/>
</dbReference>
<dbReference type="RefSeq" id="WP_004068145.1">
    <property type="nucleotide sequence ID" value="NC_022084.1"/>
</dbReference>
<accession>H3ZN79</accession>
<dbReference type="Proteomes" id="UP000015502">
    <property type="component" value="Chromosome"/>
</dbReference>
<name>H3ZN79_THELN</name>
<dbReference type="GeneID" id="16549404"/>
<evidence type="ECO:0000313" key="1">
    <source>
        <dbReference type="EMBL" id="EHR78590.1"/>
    </source>
</evidence>
<proteinExistence type="predicted"/>
<dbReference type="InterPro" id="IPR029060">
    <property type="entry name" value="PIN-like_dom_sf"/>
</dbReference>
<dbReference type="HOGENOM" id="CLU_115769_2_1_2"/>